<reference evidence="6 7" key="1">
    <citation type="submission" date="2017-08" db="EMBL/GenBank/DDBJ databases">
        <title>Mesorhizobium wenxinae sp. nov., a novel rhizobial species isolated from root nodules of chickpea (Cicer arietinum L.).</title>
        <authorList>
            <person name="Zhang J."/>
        </authorList>
    </citation>
    <scope>NUCLEOTIDE SEQUENCE [LARGE SCALE GENOMIC DNA]</scope>
    <source>
        <strain evidence="6 7">SDW018</strain>
    </source>
</reference>
<organism evidence="6 7">
    <name type="scientific">Mesorhizobium temperatum</name>
    <dbReference type="NCBI Taxonomy" id="241416"/>
    <lineage>
        <taxon>Bacteria</taxon>
        <taxon>Pseudomonadati</taxon>
        <taxon>Pseudomonadota</taxon>
        <taxon>Alphaproteobacteria</taxon>
        <taxon>Hyphomicrobiales</taxon>
        <taxon>Phyllobacteriaceae</taxon>
        <taxon>Mesorhizobium</taxon>
    </lineage>
</organism>
<dbReference type="Pfam" id="PF00440">
    <property type="entry name" value="TetR_N"/>
    <property type="match status" value="1"/>
</dbReference>
<keyword evidence="7" id="KW-1185">Reference proteome</keyword>
<evidence type="ECO:0000256" key="2">
    <source>
        <dbReference type="ARBA" id="ARBA00023125"/>
    </source>
</evidence>
<comment type="caution">
    <text evidence="6">The sequence shown here is derived from an EMBL/GenBank/DDBJ whole genome shotgun (WGS) entry which is preliminary data.</text>
</comment>
<name>A0A271LHJ6_9HYPH</name>
<proteinExistence type="predicted"/>
<evidence type="ECO:0000256" key="4">
    <source>
        <dbReference type="PROSITE-ProRule" id="PRU00335"/>
    </source>
</evidence>
<keyword evidence="2 4" id="KW-0238">DNA-binding</keyword>
<dbReference type="InterPro" id="IPR036271">
    <property type="entry name" value="Tet_transcr_reg_TetR-rel_C_sf"/>
</dbReference>
<keyword evidence="1" id="KW-0805">Transcription regulation</keyword>
<dbReference type="InterPro" id="IPR009057">
    <property type="entry name" value="Homeodomain-like_sf"/>
</dbReference>
<dbReference type="GO" id="GO:0003677">
    <property type="term" value="F:DNA binding"/>
    <property type="evidence" value="ECO:0007669"/>
    <property type="project" value="UniProtKB-UniRule"/>
</dbReference>
<dbReference type="EMBL" id="NPKJ01000062">
    <property type="protein sequence ID" value="PAQ06800.1"/>
    <property type="molecule type" value="Genomic_DNA"/>
</dbReference>
<protein>
    <submittedName>
        <fullName evidence="6">TetR family transcriptional regulator</fullName>
    </submittedName>
</protein>
<dbReference type="RefSeq" id="WP_095494850.1">
    <property type="nucleotide sequence ID" value="NZ_NPKJ01000062.1"/>
</dbReference>
<gene>
    <name evidence="6" type="ORF">CIT26_23715</name>
</gene>
<sequence>MRKGAETRERILEIAEASVLAKGFGATSIEEVIAEAGITKSGFFYHFKDKNELARALMLRYVEENDRIFDDVFRRGRQLSDDPLQSFLITLKLLAELMGDLPNGHPGCLIATFTYQERLFDRNVRDIASDAVRSWNGRFRDALNEIATVYPARKGMDLDDVAIMFSCVIDGGIIMSRGLGDPRVLERQILAFRSIVQLLFAPAAPDIILPPAPTAIAAE</sequence>
<dbReference type="PROSITE" id="PS50977">
    <property type="entry name" value="HTH_TETR_2"/>
    <property type="match status" value="1"/>
</dbReference>
<feature type="DNA-binding region" description="H-T-H motif" evidence="4">
    <location>
        <begin position="28"/>
        <end position="47"/>
    </location>
</feature>
<keyword evidence="3" id="KW-0804">Transcription</keyword>
<dbReference type="AlphaFoldDB" id="A0A271LHJ6"/>
<dbReference type="Proteomes" id="UP000216442">
    <property type="component" value="Unassembled WGS sequence"/>
</dbReference>
<dbReference type="SUPFAM" id="SSF48498">
    <property type="entry name" value="Tetracyclin repressor-like, C-terminal domain"/>
    <property type="match status" value="1"/>
</dbReference>
<evidence type="ECO:0000256" key="1">
    <source>
        <dbReference type="ARBA" id="ARBA00023015"/>
    </source>
</evidence>
<evidence type="ECO:0000259" key="5">
    <source>
        <dbReference type="PROSITE" id="PS50977"/>
    </source>
</evidence>
<evidence type="ECO:0000313" key="7">
    <source>
        <dbReference type="Proteomes" id="UP000216442"/>
    </source>
</evidence>
<evidence type="ECO:0000313" key="6">
    <source>
        <dbReference type="EMBL" id="PAQ06800.1"/>
    </source>
</evidence>
<feature type="domain" description="HTH tetR-type" evidence="5">
    <location>
        <begin position="5"/>
        <end position="65"/>
    </location>
</feature>
<dbReference type="OrthoDB" id="9809772at2"/>
<evidence type="ECO:0000256" key="3">
    <source>
        <dbReference type="ARBA" id="ARBA00023163"/>
    </source>
</evidence>
<dbReference type="PRINTS" id="PR00455">
    <property type="entry name" value="HTHTETR"/>
</dbReference>
<dbReference type="Gene3D" id="1.10.357.10">
    <property type="entry name" value="Tetracycline Repressor, domain 2"/>
    <property type="match status" value="1"/>
</dbReference>
<accession>A0A271LHJ6</accession>
<dbReference type="PANTHER" id="PTHR47506:SF1">
    <property type="entry name" value="HTH-TYPE TRANSCRIPTIONAL REGULATOR YJDC"/>
    <property type="match status" value="1"/>
</dbReference>
<dbReference type="SUPFAM" id="SSF46689">
    <property type="entry name" value="Homeodomain-like"/>
    <property type="match status" value="1"/>
</dbReference>
<dbReference type="PANTHER" id="PTHR47506">
    <property type="entry name" value="TRANSCRIPTIONAL REGULATORY PROTEIN"/>
    <property type="match status" value="1"/>
</dbReference>
<dbReference type="InterPro" id="IPR001647">
    <property type="entry name" value="HTH_TetR"/>
</dbReference>